<feature type="coiled-coil region" evidence="2">
    <location>
        <begin position="279"/>
        <end position="341"/>
    </location>
</feature>
<reference evidence="5 6" key="1">
    <citation type="journal article" date="2016" name="Genome Biol. Evol.">
        <title>Divergent and convergent evolution of fungal pathogenicity.</title>
        <authorList>
            <person name="Shang Y."/>
            <person name="Xiao G."/>
            <person name="Zheng P."/>
            <person name="Cen K."/>
            <person name="Zhan S."/>
            <person name="Wang C."/>
        </authorList>
    </citation>
    <scope>NUCLEOTIDE SEQUENCE [LARGE SCALE GENOMIC DNA]</scope>
    <source>
        <strain evidence="5 6">RCEF 264</strain>
    </source>
</reference>
<dbReference type="PANTHER" id="PTHR28063:SF1">
    <property type="entry name" value="RNA POLYMERASE II NUCLEAR LOCALIZATION PROTEIN IWR1"/>
    <property type="match status" value="1"/>
</dbReference>
<dbReference type="PANTHER" id="PTHR28063">
    <property type="entry name" value="RNA POLYMERASE II NUCLEAR LOCALIZATION PROTEIN IWR1"/>
    <property type="match status" value="1"/>
</dbReference>
<feature type="compositionally biased region" description="Acidic residues" evidence="3">
    <location>
        <begin position="521"/>
        <end position="532"/>
    </location>
</feature>
<dbReference type="STRING" id="1081102.A0A167RGN4"/>
<sequence length="561" mass="60129">MSLPPSLIHVKRKRTEDAPVPSFLRIEHHTKRHRSDAFLYRRHDPEAAARAATTSAAFPAPRPPTIHISKPGDENRKKTNSGAEAGSTEQAGVAPASPQQTDGAAPAPASAPGGRTTTEPTREASPRPHRTVSAAEPRRFHLSRNSLLAAHSTVASLLGVPGTAARVGRRRTRYGLHGQTAAPEFAAVFVERGKRRRRHALAKQAAAASTTAHTRTTTTTPTVEAVQAPLPKRPGWKGPKKPAGESAATAGTAPAGQGATSGVGEENKRLASLPPSVLNRQWNTDMDKLAREMNDYTLEIIGRNLARMQDETTAAAAAAAAANNRRALDRQQGEMDKLAAERRRAAYDKYKPKPVPRSAARQPPSPTQRGGRDAQDGGGGGGGGGGYSGDDDAAMEDLLATDAAAASGMSGEDGLDEGSETDEDDYVTETYIRIPGHEMSQVQAAASAGGPGNVGLLVFDNEPDMEFFYGAEEDSEEEFEDDEDENAENYYAHDYPEDEVSSDDEYDRDPYRHYRNGNASDLEEFEDSDDEEERRGEGDGEAAFDGMAHLANMRLTKASEI</sequence>
<dbReference type="EMBL" id="AZHD01000012">
    <property type="protein sequence ID" value="OAA58574.1"/>
    <property type="molecule type" value="Genomic_DNA"/>
</dbReference>
<dbReference type="InterPro" id="IPR013883">
    <property type="entry name" value="TF_Iwr1_dom"/>
</dbReference>
<feature type="compositionally biased region" description="Acidic residues" evidence="3">
    <location>
        <begin position="496"/>
        <end position="507"/>
    </location>
</feature>
<evidence type="ECO:0000256" key="3">
    <source>
        <dbReference type="SAM" id="MobiDB-lite"/>
    </source>
</evidence>
<feature type="compositionally biased region" description="Low complexity" evidence="3">
    <location>
        <begin position="103"/>
        <end position="114"/>
    </location>
</feature>
<evidence type="ECO:0000256" key="2">
    <source>
        <dbReference type="SAM" id="Coils"/>
    </source>
</evidence>
<evidence type="ECO:0000313" key="6">
    <source>
        <dbReference type="Proteomes" id="UP000076874"/>
    </source>
</evidence>
<feature type="region of interest" description="Disordered" evidence="3">
    <location>
        <begin position="470"/>
        <end position="546"/>
    </location>
</feature>
<dbReference type="AlphaFoldDB" id="A0A167RGN4"/>
<comment type="caution">
    <text evidence="5">The sequence shown here is derived from an EMBL/GenBank/DDBJ whole genome shotgun (WGS) entry which is preliminary data.</text>
</comment>
<evidence type="ECO:0000313" key="5">
    <source>
        <dbReference type="EMBL" id="OAA58574.1"/>
    </source>
</evidence>
<proteinExistence type="inferred from homology"/>
<dbReference type="OrthoDB" id="6255506at2759"/>
<keyword evidence="6" id="KW-1185">Reference proteome</keyword>
<feature type="compositionally biased region" description="Low complexity" evidence="3">
    <location>
        <begin position="48"/>
        <end position="59"/>
    </location>
</feature>
<name>A0A167RGN4_9HYPO</name>
<comment type="similarity">
    <text evidence="1">Belongs to the IWR1/SLC7A6OS family.</text>
</comment>
<organism evidence="5 6">
    <name type="scientific">Niveomyces insectorum RCEF 264</name>
    <dbReference type="NCBI Taxonomy" id="1081102"/>
    <lineage>
        <taxon>Eukaryota</taxon>
        <taxon>Fungi</taxon>
        <taxon>Dikarya</taxon>
        <taxon>Ascomycota</taxon>
        <taxon>Pezizomycotina</taxon>
        <taxon>Sordariomycetes</taxon>
        <taxon>Hypocreomycetidae</taxon>
        <taxon>Hypocreales</taxon>
        <taxon>Cordycipitaceae</taxon>
        <taxon>Niveomyces</taxon>
    </lineage>
</organism>
<feature type="compositionally biased region" description="Low complexity" evidence="3">
    <location>
        <begin position="244"/>
        <end position="262"/>
    </location>
</feature>
<feature type="compositionally biased region" description="Basic and acidic residues" evidence="3">
    <location>
        <begin position="35"/>
        <end position="47"/>
    </location>
</feature>
<feature type="region of interest" description="Disordered" evidence="3">
    <location>
        <begin position="347"/>
        <end position="432"/>
    </location>
</feature>
<protein>
    <submittedName>
        <fullName evidence="5">Transcription factor Iwr1</fullName>
    </submittedName>
</protein>
<dbReference type="Pfam" id="PF08574">
    <property type="entry name" value="Iwr1"/>
    <property type="match status" value="1"/>
</dbReference>
<gene>
    <name evidence="5" type="ORF">SPI_06647</name>
</gene>
<accession>A0A167RGN4</accession>
<keyword evidence="2" id="KW-0175">Coiled coil</keyword>
<dbReference type="GO" id="GO:0006606">
    <property type="term" value="P:protein import into nucleus"/>
    <property type="evidence" value="ECO:0007669"/>
    <property type="project" value="InterPro"/>
</dbReference>
<dbReference type="GO" id="GO:0005737">
    <property type="term" value="C:cytoplasm"/>
    <property type="evidence" value="ECO:0007669"/>
    <property type="project" value="TreeGrafter"/>
</dbReference>
<feature type="compositionally biased region" description="Gly residues" evidence="3">
    <location>
        <begin position="376"/>
        <end position="388"/>
    </location>
</feature>
<feature type="compositionally biased region" description="Low complexity" evidence="3">
    <location>
        <begin position="202"/>
        <end position="230"/>
    </location>
</feature>
<feature type="region of interest" description="Disordered" evidence="3">
    <location>
        <begin position="1"/>
        <end position="139"/>
    </location>
</feature>
<evidence type="ECO:0000256" key="1">
    <source>
        <dbReference type="ARBA" id="ARBA00010218"/>
    </source>
</evidence>
<evidence type="ECO:0000259" key="4">
    <source>
        <dbReference type="Pfam" id="PF08574"/>
    </source>
</evidence>
<feature type="region of interest" description="Disordered" evidence="3">
    <location>
        <begin position="200"/>
        <end position="265"/>
    </location>
</feature>
<dbReference type="InterPro" id="IPR040150">
    <property type="entry name" value="Iwr1"/>
</dbReference>
<feature type="compositionally biased region" description="Acidic residues" evidence="3">
    <location>
        <begin position="413"/>
        <end position="427"/>
    </location>
</feature>
<feature type="compositionally biased region" description="Acidic residues" evidence="3">
    <location>
        <begin position="470"/>
        <end position="487"/>
    </location>
</feature>
<dbReference type="Proteomes" id="UP000076874">
    <property type="component" value="Unassembled WGS sequence"/>
</dbReference>
<feature type="domain" description="Transcription factor Iwr1" evidence="4">
    <location>
        <begin position="424"/>
        <end position="499"/>
    </location>
</feature>